<keyword evidence="2" id="KW-1185">Reference proteome</keyword>
<evidence type="ECO:0000313" key="1">
    <source>
        <dbReference type="EMBL" id="GBP92537.1"/>
    </source>
</evidence>
<dbReference type="AlphaFoldDB" id="A0A4C2A0X2"/>
<reference evidence="1 2" key="1">
    <citation type="journal article" date="2019" name="Commun. Biol.">
        <title>The bagworm genome reveals a unique fibroin gene that provides high tensile strength.</title>
        <authorList>
            <person name="Kono N."/>
            <person name="Nakamura H."/>
            <person name="Ohtoshi R."/>
            <person name="Tomita M."/>
            <person name="Numata K."/>
            <person name="Arakawa K."/>
        </authorList>
    </citation>
    <scope>NUCLEOTIDE SEQUENCE [LARGE SCALE GENOMIC DNA]</scope>
</reference>
<protein>
    <submittedName>
        <fullName evidence="1">Uncharacterized protein</fullName>
    </submittedName>
</protein>
<comment type="caution">
    <text evidence="1">The sequence shown here is derived from an EMBL/GenBank/DDBJ whole genome shotgun (WGS) entry which is preliminary data.</text>
</comment>
<accession>A0A4C2A0X2</accession>
<evidence type="ECO:0000313" key="2">
    <source>
        <dbReference type="Proteomes" id="UP000299102"/>
    </source>
</evidence>
<proteinExistence type="predicted"/>
<dbReference type="EMBL" id="BGZK01002282">
    <property type="protein sequence ID" value="GBP92537.1"/>
    <property type="molecule type" value="Genomic_DNA"/>
</dbReference>
<dbReference type="Proteomes" id="UP000299102">
    <property type="component" value="Unassembled WGS sequence"/>
</dbReference>
<name>A0A4C2A0X2_EUMVA</name>
<gene>
    <name evidence="1" type="ORF">EVAR_100717_1</name>
</gene>
<sequence length="80" mass="9077">MRSSVQSVYGAWDVFADVHVDAFCAIQPRAPIAPHYPKHAGALAHGRASSWTPRRNVKSDVKYRQWLTFNAFDCSFKVVR</sequence>
<organism evidence="1 2">
    <name type="scientific">Eumeta variegata</name>
    <name type="common">Bagworm moth</name>
    <name type="synonym">Eumeta japonica</name>
    <dbReference type="NCBI Taxonomy" id="151549"/>
    <lineage>
        <taxon>Eukaryota</taxon>
        <taxon>Metazoa</taxon>
        <taxon>Ecdysozoa</taxon>
        <taxon>Arthropoda</taxon>
        <taxon>Hexapoda</taxon>
        <taxon>Insecta</taxon>
        <taxon>Pterygota</taxon>
        <taxon>Neoptera</taxon>
        <taxon>Endopterygota</taxon>
        <taxon>Lepidoptera</taxon>
        <taxon>Glossata</taxon>
        <taxon>Ditrysia</taxon>
        <taxon>Tineoidea</taxon>
        <taxon>Psychidae</taxon>
        <taxon>Oiketicinae</taxon>
        <taxon>Eumeta</taxon>
    </lineage>
</organism>